<dbReference type="InParanoid" id="A0A1E7FJF3"/>
<feature type="region of interest" description="Disordered" evidence="1">
    <location>
        <begin position="235"/>
        <end position="279"/>
    </location>
</feature>
<accession>A0A1E7FJF3</accession>
<dbReference type="AlphaFoldDB" id="A0A1E7FJF3"/>
<keyword evidence="4" id="KW-1185">Reference proteome</keyword>
<dbReference type="Gene3D" id="6.10.140.530">
    <property type="match status" value="1"/>
</dbReference>
<dbReference type="PANTHER" id="PTHR33418">
    <property type="entry name" value="HELICASE-ASSOCIATED"/>
    <property type="match status" value="1"/>
</dbReference>
<feature type="region of interest" description="Disordered" evidence="1">
    <location>
        <begin position="294"/>
        <end position="321"/>
    </location>
</feature>
<feature type="compositionally biased region" description="Polar residues" evidence="1">
    <location>
        <begin position="574"/>
        <end position="583"/>
    </location>
</feature>
<feature type="region of interest" description="Disordered" evidence="1">
    <location>
        <begin position="572"/>
        <end position="597"/>
    </location>
</feature>
<protein>
    <recommendedName>
        <fullName evidence="2">Helicase-associated domain-containing protein</fullName>
    </recommendedName>
</protein>
<feature type="compositionally biased region" description="Basic and acidic residues" evidence="1">
    <location>
        <begin position="404"/>
        <end position="416"/>
    </location>
</feature>
<proteinExistence type="predicted"/>
<name>A0A1E7FJF3_9STRA</name>
<reference evidence="3 4" key="1">
    <citation type="submission" date="2016-09" db="EMBL/GenBank/DDBJ databases">
        <title>Extensive genetic diversity and differential bi-allelic expression allows diatom success in the polar Southern Ocean.</title>
        <authorList>
            <consortium name="DOE Joint Genome Institute"/>
            <person name="Mock T."/>
            <person name="Otillar R.P."/>
            <person name="Strauss J."/>
            <person name="Dupont C."/>
            <person name="Frickenhaus S."/>
            <person name="Maumus F."/>
            <person name="Mcmullan M."/>
            <person name="Sanges R."/>
            <person name="Schmutz J."/>
            <person name="Toseland A."/>
            <person name="Valas R."/>
            <person name="Veluchamy A."/>
            <person name="Ward B.J."/>
            <person name="Allen A."/>
            <person name="Barry K."/>
            <person name="Falciatore A."/>
            <person name="Ferrante M."/>
            <person name="Fortunato A.E."/>
            <person name="Gloeckner G."/>
            <person name="Gruber A."/>
            <person name="Hipkin R."/>
            <person name="Janech M."/>
            <person name="Kroth P."/>
            <person name="Leese F."/>
            <person name="Lindquist E."/>
            <person name="Lyon B.R."/>
            <person name="Martin J."/>
            <person name="Mayer C."/>
            <person name="Parker M."/>
            <person name="Quesneville H."/>
            <person name="Raymond J."/>
            <person name="Uhlig C."/>
            <person name="Valentin K.U."/>
            <person name="Worden A.Z."/>
            <person name="Armbrust E.V."/>
            <person name="Bowler C."/>
            <person name="Green B."/>
            <person name="Moulton V."/>
            <person name="Van Oosterhout C."/>
            <person name="Grigoriev I."/>
        </authorList>
    </citation>
    <scope>NUCLEOTIDE SEQUENCE [LARGE SCALE GENOMIC DNA]</scope>
    <source>
        <strain evidence="3 4">CCMP1102</strain>
    </source>
</reference>
<feature type="compositionally biased region" description="Polar residues" evidence="1">
    <location>
        <begin position="235"/>
        <end position="249"/>
    </location>
</feature>
<sequence>MKTSQQQSMQSHRIAMAMAMALPSSSSVVPGSLSLSSWSQQARNNINNHITDNEHSCSSSSSNYGSTASSNGCYVSEGTRNFNNHENIKNNFRTREQARVKEVKQQQLIDFNININSNNEDDGEDGTLSSNMEKETEQIVTPLIAAFIMKNDKNNDKNEVHVHAKLMNTMEQEQKQDGEQEQQLSVSIHPHDVVVDWGNSFQVDNTRNELYRALIMKNPALHNDNHNDQQEVLLPSSSQTSRCNNNNNKRIVVRDADSDYNDDGSCDNEDDPSPFPRPLKKRCIRRQLPTRKTKKFTKTHPPQETMDIVSGNRNRKQTDTKKTTTKFVSVSNTYPQEILDIVNNQQTSTENVTHYLHVGVENTNISISRGLKEGCNSKTTIGSMDMNMNMKMEPEQESSSSIEQQHDDKYIKDPTNKKHQKKQVNRKGKTYYSFQERLLQLADYKQKNGDCNVPKLYKGHGNLGHFVGDQRYQYKRYKGNKKSPMTVERITALEELNFEWTLVMSFDERLSQLALYKEQHSINNDCNVPFRYKGYKNLPPMENKPRSITLQQIMALEGLNFEWRLDRTYKEQSPPRTLSSFAPQQKKKKENINSDNNNKIVQAAVAAEEDGSGGPGWRDGCGEYYDSDDDCLVF</sequence>
<evidence type="ECO:0000313" key="3">
    <source>
        <dbReference type="EMBL" id="OEU18312.1"/>
    </source>
</evidence>
<feature type="domain" description="Helicase-associated" evidence="2">
    <location>
        <begin position="433"/>
        <end position="498"/>
    </location>
</feature>
<dbReference type="PANTHER" id="PTHR33418:SF1">
    <property type="entry name" value="HELICASE-ASSOCIATED DOMAIN-CONTAINING PROTEIN"/>
    <property type="match status" value="1"/>
</dbReference>
<organism evidence="3 4">
    <name type="scientific">Fragilariopsis cylindrus CCMP1102</name>
    <dbReference type="NCBI Taxonomy" id="635003"/>
    <lineage>
        <taxon>Eukaryota</taxon>
        <taxon>Sar</taxon>
        <taxon>Stramenopiles</taxon>
        <taxon>Ochrophyta</taxon>
        <taxon>Bacillariophyta</taxon>
        <taxon>Bacillariophyceae</taxon>
        <taxon>Bacillariophycidae</taxon>
        <taxon>Bacillariales</taxon>
        <taxon>Bacillariaceae</taxon>
        <taxon>Fragilariopsis</taxon>
    </lineage>
</organism>
<dbReference type="Pfam" id="PF03457">
    <property type="entry name" value="HA"/>
    <property type="match status" value="1"/>
</dbReference>
<dbReference type="Proteomes" id="UP000095751">
    <property type="component" value="Unassembled WGS sequence"/>
</dbReference>
<evidence type="ECO:0000313" key="4">
    <source>
        <dbReference type="Proteomes" id="UP000095751"/>
    </source>
</evidence>
<dbReference type="KEGG" id="fcy:FRACYDRAFT_236589"/>
<evidence type="ECO:0000256" key="1">
    <source>
        <dbReference type="SAM" id="MobiDB-lite"/>
    </source>
</evidence>
<dbReference type="EMBL" id="KV784356">
    <property type="protein sequence ID" value="OEU18312.1"/>
    <property type="molecule type" value="Genomic_DNA"/>
</dbReference>
<feature type="region of interest" description="Disordered" evidence="1">
    <location>
        <begin position="393"/>
        <end position="427"/>
    </location>
</feature>
<feature type="compositionally biased region" description="Basic residues" evidence="1">
    <location>
        <begin position="417"/>
        <end position="427"/>
    </location>
</feature>
<evidence type="ECO:0000259" key="2">
    <source>
        <dbReference type="Pfam" id="PF03457"/>
    </source>
</evidence>
<dbReference type="InterPro" id="IPR005114">
    <property type="entry name" value="Helicase_assoc"/>
</dbReference>
<feature type="compositionally biased region" description="Acidic residues" evidence="1">
    <location>
        <begin position="258"/>
        <end position="272"/>
    </location>
</feature>
<gene>
    <name evidence="3" type="ORF">FRACYDRAFT_236589</name>
</gene>